<evidence type="ECO:0000313" key="2">
    <source>
        <dbReference type="EMBL" id="CAF1425992.1"/>
    </source>
</evidence>
<organism evidence="1 3">
    <name type="scientific">Adineta ricciae</name>
    <name type="common">Rotifer</name>
    <dbReference type="NCBI Taxonomy" id="249248"/>
    <lineage>
        <taxon>Eukaryota</taxon>
        <taxon>Metazoa</taxon>
        <taxon>Spiralia</taxon>
        <taxon>Gnathifera</taxon>
        <taxon>Rotifera</taxon>
        <taxon>Eurotatoria</taxon>
        <taxon>Bdelloidea</taxon>
        <taxon>Adinetida</taxon>
        <taxon>Adinetidae</taxon>
        <taxon>Adineta</taxon>
    </lineage>
</organism>
<dbReference type="AlphaFoldDB" id="A0A814B9Q3"/>
<reference evidence="1" key="1">
    <citation type="submission" date="2021-02" db="EMBL/GenBank/DDBJ databases">
        <authorList>
            <person name="Nowell W R."/>
        </authorList>
    </citation>
    <scope>NUCLEOTIDE SEQUENCE</scope>
</reference>
<dbReference type="Proteomes" id="UP000663852">
    <property type="component" value="Unassembled WGS sequence"/>
</dbReference>
<keyword evidence="3" id="KW-1185">Reference proteome</keyword>
<protein>
    <submittedName>
        <fullName evidence="1">Uncharacterized protein</fullName>
    </submittedName>
</protein>
<proteinExistence type="predicted"/>
<dbReference type="OrthoDB" id="10015277at2759"/>
<evidence type="ECO:0000313" key="1">
    <source>
        <dbReference type="EMBL" id="CAF0926203.1"/>
    </source>
</evidence>
<dbReference type="Proteomes" id="UP000663828">
    <property type="component" value="Unassembled WGS sequence"/>
</dbReference>
<comment type="caution">
    <text evidence="1">The sequence shown here is derived from an EMBL/GenBank/DDBJ whole genome shotgun (WGS) entry which is preliminary data.</text>
</comment>
<sequence length="170" mass="19492">MAQIVYDWDAPNLESANRDIIQVMYQHLKNFAGGIITNAAQQAIMEELKLCEAFVNFHKHIDEGVVQVDAEFEGIIKKKTSVFPLGHEWKVRFTIDADIPPEGSQQRKHIGFEIHIKTKPKQAGHAWCNVPKGRPCLGTSMDQETAERVTKTFPNLDEMTYWYNTYTLKN</sequence>
<dbReference type="EMBL" id="CAJNOR010000477">
    <property type="protein sequence ID" value="CAF0926203.1"/>
    <property type="molecule type" value="Genomic_DNA"/>
</dbReference>
<gene>
    <name evidence="2" type="ORF">EDS130_LOCUS37867</name>
    <name evidence="1" type="ORF">XAT740_LOCUS9317</name>
</gene>
<accession>A0A814B9Q3</accession>
<dbReference type="EMBL" id="CAJNOJ010000382">
    <property type="protein sequence ID" value="CAF1425992.1"/>
    <property type="molecule type" value="Genomic_DNA"/>
</dbReference>
<evidence type="ECO:0000313" key="3">
    <source>
        <dbReference type="Proteomes" id="UP000663828"/>
    </source>
</evidence>
<name>A0A814B9Q3_ADIRI</name>